<gene>
    <name evidence="2" type="ORF">BJP36_37265</name>
</gene>
<dbReference type="AlphaFoldDB" id="A0A9Q9SU82"/>
<feature type="transmembrane region" description="Helical" evidence="1">
    <location>
        <begin position="14"/>
        <end position="35"/>
    </location>
</feature>
<keyword evidence="1" id="KW-0812">Transmembrane</keyword>
<evidence type="ECO:0000313" key="2">
    <source>
        <dbReference type="EMBL" id="WAN69745.1"/>
    </source>
</evidence>
<evidence type="ECO:0000256" key="1">
    <source>
        <dbReference type="SAM" id="Phobius"/>
    </source>
</evidence>
<keyword evidence="1" id="KW-1133">Transmembrane helix</keyword>
<name>A0A9Q9SU82_MOOP1</name>
<keyword evidence="1" id="KW-0472">Membrane</keyword>
<reference evidence="2" key="1">
    <citation type="journal article" date="2017" name="Proc. Natl. Acad. Sci. U.S.A.">
        <title>Comparative genomics uncovers the prolific and distinctive metabolic potential of the cyanobacterial genus Moorea.</title>
        <authorList>
            <person name="Leao T."/>
            <person name="Castelao G."/>
            <person name="Korobeynikov A."/>
            <person name="Monroe E.A."/>
            <person name="Podell S."/>
            <person name="Glukhov E."/>
            <person name="Allen E.E."/>
            <person name="Gerwick W.H."/>
            <person name="Gerwick L."/>
        </authorList>
    </citation>
    <scope>NUCLEOTIDE SEQUENCE</scope>
    <source>
        <strain evidence="2">JHB</strain>
    </source>
</reference>
<protein>
    <submittedName>
        <fullName evidence="2">Uncharacterized protein</fullName>
    </submittedName>
</protein>
<accession>A0A9Q9SU82</accession>
<dbReference type="Proteomes" id="UP000176944">
    <property type="component" value="Chromosome"/>
</dbReference>
<dbReference type="EMBL" id="CP017708">
    <property type="protein sequence ID" value="WAN69745.1"/>
    <property type="molecule type" value="Genomic_DNA"/>
</dbReference>
<reference evidence="2" key="2">
    <citation type="submission" date="2022-10" db="EMBL/GenBank/DDBJ databases">
        <authorList>
            <person name="Ngo T.-E."/>
        </authorList>
    </citation>
    <scope>NUCLEOTIDE SEQUENCE</scope>
    <source>
        <strain evidence="2">JHB</strain>
    </source>
</reference>
<organism evidence="2">
    <name type="scientific">Moorena producens (strain JHB)</name>
    <dbReference type="NCBI Taxonomy" id="1454205"/>
    <lineage>
        <taxon>Bacteria</taxon>
        <taxon>Bacillati</taxon>
        <taxon>Cyanobacteriota</taxon>
        <taxon>Cyanophyceae</taxon>
        <taxon>Coleofasciculales</taxon>
        <taxon>Coleofasciculaceae</taxon>
        <taxon>Moorena</taxon>
    </lineage>
</organism>
<proteinExistence type="predicted"/>
<sequence>MQRLQAPVAYSNKLLYKLIYVLIYNTGFFFTLLLPTPLLSIPDSRFPIPDSLQKFVTKLFQICYNIIFFVL</sequence>